<dbReference type="RefSeq" id="XP_016587327.1">
    <property type="nucleotide sequence ID" value="XM_016736742.1"/>
</dbReference>
<comment type="caution">
    <text evidence="2">The sequence shown here is derived from an EMBL/GenBank/DDBJ whole genome shotgun (WGS) entry which is preliminary data.</text>
</comment>
<dbReference type="KEGG" id="ssck:SPSK_10193"/>
<reference evidence="2 3" key="2">
    <citation type="journal article" date="2015" name="Eukaryot. Cell">
        <title>Asexual propagation of a virulent clone complex in a human and feline outbreak of sporotrichosis.</title>
        <authorList>
            <person name="Teixeira Mde M."/>
            <person name="Rodrigues A.M."/>
            <person name="Tsui C.K."/>
            <person name="de Almeida L.G."/>
            <person name="Van Diepeningen A.D."/>
            <person name="van den Ende B.G."/>
            <person name="Fernandes G.F."/>
            <person name="Kano R."/>
            <person name="Hamelin R.C."/>
            <person name="Lopes-Bezerra L.M."/>
            <person name="Vasconcelos A.T."/>
            <person name="de Hoog S."/>
            <person name="de Camargo Z.P."/>
            <person name="Felipe M.S."/>
        </authorList>
    </citation>
    <scope>NUCLEOTIDE SEQUENCE [LARGE SCALE GENOMIC DNA]</scope>
    <source>
        <strain evidence="2 3">1099-18</strain>
    </source>
</reference>
<proteinExistence type="predicted"/>
<evidence type="ECO:0000313" key="2">
    <source>
        <dbReference type="EMBL" id="KJR84651.1"/>
    </source>
</evidence>
<dbReference type="VEuPathDB" id="FungiDB:SPSK_10193"/>
<dbReference type="GeneID" id="27672019"/>
<dbReference type="Proteomes" id="UP000033710">
    <property type="component" value="Unassembled WGS sequence"/>
</dbReference>
<gene>
    <name evidence="2" type="ORF">SPSK_10193</name>
</gene>
<protein>
    <submittedName>
        <fullName evidence="2">Uncharacterized protein</fullName>
    </submittedName>
</protein>
<name>A0A0F2M915_SPOSC</name>
<feature type="region of interest" description="Disordered" evidence="1">
    <location>
        <begin position="1"/>
        <end position="58"/>
    </location>
</feature>
<organism evidence="2 3">
    <name type="scientific">Sporothrix schenckii 1099-18</name>
    <dbReference type="NCBI Taxonomy" id="1397361"/>
    <lineage>
        <taxon>Eukaryota</taxon>
        <taxon>Fungi</taxon>
        <taxon>Dikarya</taxon>
        <taxon>Ascomycota</taxon>
        <taxon>Pezizomycotina</taxon>
        <taxon>Sordariomycetes</taxon>
        <taxon>Sordariomycetidae</taxon>
        <taxon>Ophiostomatales</taxon>
        <taxon>Ophiostomataceae</taxon>
        <taxon>Sporothrix</taxon>
    </lineage>
</organism>
<evidence type="ECO:0000313" key="3">
    <source>
        <dbReference type="Proteomes" id="UP000033710"/>
    </source>
</evidence>
<feature type="compositionally biased region" description="Basic and acidic residues" evidence="1">
    <location>
        <begin position="1"/>
        <end position="17"/>
    </location>
</feature>
<evidence type="ECO:0000256" key="1">
    <source>
        <dbReference type="SAM" id="MobiDB-lite"/>
    </source>
</evidence>
<dbReference type="AlphaFoldDB" id="A0A0F2M915"/>
<dbReference type="EMBL" id="AXCR01000007">
    <property type="protein sequence ID" value="KJR84651.1"/>
    <property type="molecule type" value="Genomic_DNA"/>
</dbReference>
<accession>A0A0F2M915</accession>
<sequence length="77" mass="8569">MSVAKRQEETRDERRESAASNRAQMVNEDEAKAGPAEGQKYGNDKKYHGQRGAEWGNFRRGCGRNLPCRGMSVGLAI</sequence>
<reference evidence="2 3" key="1">
    <citation type="journal article" date="2014" name="BMC Genomics">
        <title>Comparative genomics of the major fungal agents of human and animal Sporotrichosis: Sporothrix schenckii and Sporothrix brasiliensis.</title>
        <authorList>
            <person name="Teixeira M.M."/>
            <person name="de Almeida L.G."/>
            <person name="Kubitschek-Barreira P."/>
            <person name="Alves F.L."/>
            <person name="Kioshima E.S."/>
            <person name="Abadio A.K."/>
            <person name="Fernandes L."/>
            <person name="Derengowski L.S."/>
            <person name="Ferreira K.S."/>
            <person name="Souza R.C."/>
            <person name="Ruiz J.C."/>
            <person name="de Andrade N.C."/>
            <person name="Paes H.C."/>
            <person name="Nicola A.M."/>
            <person name="Albuquerque P."/>
            <person name="Gerber A.L."/>
            <person name="Martins V.P."/>
            <person name="Peconick L.D."/>
            <person name="Neto A.V."/>
            <person name="Chaucanez C.B."/>
            <person name="Silva P.A."/>
            <person name="Cunha O.L."/>
            <person name="de Oliveira F.F."/>
            <person name="dos Santos T.C."/>
            <person name="Barros A.L."/>
            <person name="Soares M.A."/>
            <person name="de Oliveira L.M."/>
            <person name="Marini M.M."/>
            <person name="Villalobos-Duno H."/>
            <person name="Cunha M.M."/>
            <person name="de Hoog S."/>
            <person name="da Silveira J.F."/>
            <person name="Henrissat B."/>
            <person name="Nino-Vega G.A."/>
            <person name="Cisalpino P.S."/>
            <person name="Mora-Montes H.M."/>
            <person name="Almeida S.R."/>
            <person name="Stajich J.E."/>
            <person name="Lopes-Bezerra L.M."/>
            <person name="Vasconcelos A.T."/>
            <person name="Felipe M.S."/>
        </authorList>
    </citation>
    <scope>NUCLEOTIDE SEQUENCE [LARGE SCALE GENOMIC DNA]</scope>
    <source>
        <strain evidence="2 3">1099-18</strain>
    </source>
</reference>